<keyword evidence="5 11" id="KW-0812">Transmembrane</keyword>
<keyword evidence="3 11" id="KW-1134">Transmembrane beta strand</keyword>
<keyword evidence="4" id="KW-0410">Iron transport</keyword>
<dbReference type="SUPFAM" id="SSF56935">
    <property type="entry name" value="Porins"/>
    <property type="match status" value="1"/>
</dbReference>
<evidence type="ECO:0000256" key="4">
    <source>
        <dbReference type="ARBA" id="ARBA00022496"/>
    </source>
</evidence>
<dbReference type="InterPro" id="IPR000531">
    <property type="entry name" value="Beta-barrel_TonB"/>
</dbReference>
<keyword evidence="6" id="KW-0408">Iron</keyword>
<dbReference type="PANTHER" id="PTHR32552">
    <property type="entry name" value="FERRICHROME IRON RECEPTOR-RELATED"/>
    <property type="match status" value="1"/>
</dbReference>
<comment type="caution">
    <text evidence="16">The sequence shown here is derived from an EMBL/GenBank/DDBJ whole genome shotgun (WGS) entry which is preliminary data.</text>
</comment>
<evidence type="ECO:0000256" key="9">
    <source>
        <dbReference type="ARBA" id="ARBA00023136"/>
    </source>
</evidence>
<gene>
    <name evidence="16" type="ORF">K7G82_08055</name>
</gene>
<evidence type="ECO:0000313" key="17">
    <source>
        <dbReference type="Proteomes" id="UP000706039"/>
    </source>
</evidence>
<feature type="domain" description="TonB-dependent receptor-like beta-barrel" evidence="14">
    <location>
        <begin position="280"/>
        <end position="691"/>
    </location>
</feature>
<dbReference type="Pfam" id="PF07715">
    <property type="entry name" value="Plug"/>
    <property type="match status" value="1"/>
</dbReference>
<keyword evidence="9 11" id="KW-0472">Membrane</keyword>
<keyword evidence="10 11" id="KW-0998">Cell outer membrane</keyword>
<keyword evidence="2 11" id="KW-0813">Transport</keyword>
<keyword evidence="7" id="KW-0406">Ion transport</keyword>
<evidence type="ECO:0000256" key="10">
    <source>
        <dbReference type="ARBA" id="ARBA00023237"/>
    </source>
</evidence>
<comment type="similarity">
    <text evidence="11 12">Belongs to the TonB-dependent receptor family.</text>
</comment>
<dbReference type="PROSITE" id="PS51257">
    <property type="entry name" value="PROKAR_LIPOPROTEIN"/>
    <property type="match status" value="1"/>
</dbReference>
<keyword evidence="16" id="KW-0675">Receptor</keyword>
<organism evidence="16 17">
    <name type="scientific">Sphingomonas colocasiae</name>
    <dbReference type="NCBI Taxonomy" id="1848973"/>
    <lineage>
        <taxon>Bacteria</taxon>
        <taxon>Pseudomonadati</taxon>
        <taxon>Pseudomonadota</taxon>
        <taxon>Alphaproteobacteria</taxon>
        <taxon>Sphingomonadales</taxon>
        <taxon>Sphingomonadaceae</taxon>
        <taxon>Sphingomonas</taxon>
    </lineage>
</organism>
<dbReference type="InterPro" id="IPR039426">
    <property type="entry name" value="TonB-dep_rcpt-like"/>
</dbReference>
<evidence type="ECO:0000256" key="11">
    <source>
        <dbReference type="PROSITE-ProRule" id="PRU01360"/>
    </source>
</evidence>
<dbReference type="InterPro" id="IPR012910">
    <property type="entry name" value="Plug_dom"/>
</dbReference>
<dbReference type="Gene3D" id="2.40.170.20">
    <property type="entry name" value="TonB-dependent receptor, beta-barrel domain"/>
    <property type="match status" value="1"/>
</dbReference>
<evidence type="ECO:0000256" key="3">
    <source>
        <dbReference type="ARBA" id="ARBA00022452"/>
    </source>
</evidence>
<comment type="subcellular location">
    <subcellularLocation>
        <location evidence="1 11">Cell outer membrane</location>
        <topology evidence="1 11">Multi-pass membrane protein</topology>
    </subcellularLocation>
</comment>
<dbReference type="PROSITE" id="PS52016">
    <property type="entry name" value="TONB_DEPENDENT_REC_3"/>
    <property type="match status" value="1"/>
</dbReference>
<reference evidence="16 17" key="1">
    <citation type="submission" date="2021-08" db="EMBL/GenBank/DDBJ databases">
        <authorList>
            <person name="Tuo L."/>
        </authorList>
    </citation>
    <scope>NUCLEOTIDE SEQUENCE [LARGE SCALE GENOMIC DNA]</scope>
    <source>
        <strain evidence="16 17">JCM 31229</strain>
    </source>
</reference>
<feature type="chain" id="PRO_5045679257" evidence="13">
    <location>
        <begin position="24"/>
        <end position="730"/>
    </location>
</feature>
<accession>A0ABS7PQD3</accession>
<dbReference type="PANTHER" id="PTHR32552:SF81">
    <property type="entry name" value="TONB-DEPENDENT OUTER MEMBRANE RECEPTOR"/>
    <property type="match status" value="1"/>
</dbReference>
<keyword evidence="13" id="KW-0732">Signal</keyword>
<keyword evidence="8 12" id="KW-0798">TonB box</keyword>
<evidence type="ECO:0000256" key="7">
    <source>
        <dbReference type="ARBA" id="ARBA00023065"/>
    </source>
</evidence>
<feature type="signal peptide" evidence="13">
    <location>
        <begin position="1"/>
        <end position="23"/>
    </location>
</feature>
<evidence type="ECO:0000313" key="16">
    <source>
        <dbReference type="EMBL" id="MBY8822239.1"/>
    </source>
</evidence>
<evidence type="ECO:0000259" key="15">
    <source>
        <dbReference type="Pfam" id="PF07715"/>
    </source>
</evidence>
<evidence type="ECO:0000256" key="5">
    <source>
        <dbReference type="ARBA" id="ARBA00022692"/>
    </source>
</evidence>
<evidence type="ECO:0000256" key="8">
    <source>
        <dbReference type="ARBA" id="ARBA00023077"/>
    </source>
</evidence>
<proteinExistence type="inferred from homology"/>
<evidence type="ECO:0000256" key="1">
    <source>
        <dbReference type="ARBA" id="ARBA00004571"/>
    </source>
</evidence>
<protein>
    <submittedName>
        <fullName evidence="16">TonB-dependent receptor</fullName>
    </submittedName>
</protein>
<dbReference type="EMBL" id="JAINVV010000004">
    <property type="protein sequence ID" value="MBY8822239.1"/>
    <property type="molecule type" value="Genomic_DNA"/>
</dbReference>
<dbReference type="Pfam" id="PF00593">
    <property type="entry name" value="TonB_dep_Rec_b-barrel"/>
    <property type="match status" value="1"/>
</dbReference>
<feature type="domain" description="TonB-dependent receptor plug" evidence="15">
    <location>
        <begin position="50"/>
        <end position="158"/>
    </location>
</feature>
<keyword evidence="17" id="KW-1185">Reference proteome</keyword>
<evidence type="ECO:0000259" key="14">
    <source>
        <dbReference type="Pfam" id="PF00593"/>
    </source>
</evidence>
<evidence type="ECO:0000256" key="13">
    <source>
        <dbReference type="SAM" id="SignalP"/>
    </source>
</evidence>
<dbReference type="Proteomes" id="UP000706039">
    <property type="component" value="Unassembled WGS sequence"/>
</dbReference>
<dbReference type="RefSeq" id="WP_222989339.1">
    <property type="nucleotide sequence ID" value="NZ_JAINVV010000004.1"/>
</dbReference>
<evidence type="ECO:0000256" key="12">
    <source>
        <dbReference type="RuleBase" id="RU003357"/>
    </source>
</evidence>
<name>A0ABS7PQD3_9SPHN</name>
<sequence length="730" mass="79356">MRHFWFSTAAIATACALGGPAAAQEGQDQAAGIDANEDIIVTARKTRERLQDAPISITALTATELQRRGIDSLADVAKVTPGLNYGEFGDLKLSPTSLRGVVGSAGSAGADPAVGYYVDEVFVGQGAGANLDLYDIAQVEVLRGPQGTLYGRNTIGGVVNITTERPGDELKASFGGIFGNYDRMRLAGSLSGPLVEGLLSAKIALVRDVRDGYERNIFLNRDVNDHDVWSGRAQLLFTPAPDTELLLSVDHAEAHQETLVFETLRYNPAALVTQLLQAQGYALNADPFDRRVIANAPSEERLHSTGVSANFKTRLGGIDIVNIAAYREHDYYSRTDTCRCQLAITYDGDPERVKRFSNELRVSGEIGRLSLLGGLYYLDQDTDNQSFIELGSATAAIFGDPSLTGSIIGSTGRLKTISKAVFASGTLALGDRIDVTIGARYTHDSKRIRYVQTDPLSILGGSATIVAKDSWGRLTPNANIRFRISPTLMTYLTASKGFKSGGFNDALGDANGIAFGPESLWNYEAGLKAELFDRRVSVNAAVYAMRWNDIQITTQNPATTFFNPIILNAGRAHSRGIEIEIDARISDRLRLGGNLAVQDAKYEEGLLPNGRPLRFIPFAPSYTGNVNAEYSVPTGIGPLAFQAEYQLRGRSYLTTNNDPDGRVGAYGLLNLRMTLASGNDRWRVSLFGKNVTDKTYMTRLFDLYDNTLNGQKLITLGEPRTYGVEYRVNF</sequence>
<evidence type="ECO:0000256" key="2">
    <source>
        <dbReference type="ARBA" id="ARBA00022448"/>
    </source>
</evidence>
<dbReference type="InterPro" id="IPR036942">
    <property type="entry name" value="Beta-barrel_TonB_sf"/>
</dbReference>
<evidence type="ECO:0000256" key="6">
    <source>
        <dbReference type="ARBA" id="ARBA00023004"/>
    </source>
</evidence>